<dbReference type="Gene3D" id="1.25.40.20">
    <property type="entry name" value="Ankyrin repeat-containing domain"/>
    <property type="match status" value="3"/>
</dbReference>
<keyword evidence="2 3" id="KW-0040">ANK repeat</keyword>
<feature type="repeat" description="ANK" evidence="3">
    <location>
        <begin position="651"/>
        <end position="683"/>
    </location>
</feature>
<dbReference type="InterPro" id="IPR050889">
    <property type="entry name" value="Dendritic_Spine_Reg/Scaffold"/>
</dbReference>
<evidence type="ECO:0000256" key="1">
    <source>
        <dbReference type="ARBA" id="ARBA00022737"/>
    </source>
</evidence>
<gene>
    <name evidence="5" type="ORF">B0T24DRAFT_139107</name>
</gene>
<organism evidence="5 6">
    <name type="scientific">Lasiosphaeria ovina</name>
    <dbReference type="NCBI Taxonomy" id="92902"/>
    <lineage>
        <taxon>Eukaryota</taxon>
        <taxon>Fungi</taxon>
        <taxon>Dikarya</taxon>
        <taxon>Ascomycota</taxon>
        <taxon>Pezizomycotina</taxon>
        <taxon>Sordariomycetes</taxon>
        <taxon>Sordariomycetidae</taxon>
        <taxon>Sordariales</taxon>
        <taxon>Lasiosphaeriaceae</taxon>
        <taxon>Lasiosphaeria</taxon>
    </lineage>
</organism>
<accession>A0AAE0KL51</accession>
<evidence type="ECO:0000256" key="3">
    <source>
        <dbReference type="PROSITE-ProRule" id="PRU00023"/>
    </source>
</evidence>
<evidence type="ECO:0000313" key="5">
    <source>
        <dbReference type="EMBL" id="KAK3378758.1"/>
    </source>
</evidence>
<evidence type="ECO:0000256" key="2">
    <source>
        <dbReference type="ARBA" id="ARBA00023043"/>
    </source>
</evidence>
<sequence length="780" mass="83605">MKGMLPPILPLDATCSGCWTRARQFCASSKGWSTAWRAAATTRATRSSIASSPISSKRVSHFPRRCASLASGDASSGWQTRARSPGCARSWATLSRACAGCSLCKTCKHLNPQPPNPITAIYLYLTYHRSVSAEMVSTLERSHAALAYQLRGDLQATSATIMSYTAERIQAAQDETVSRLGEALQISQHTIIAHLERRLGKAPSLVVDGEEYYTEVKARNKNGGDADALLQGGDGAAWTSFVRHMVPSPQGGRIASGREQGGNQCEASCRCRCHSVSSYSWRMTSLRSVLGAITMTYASRNGGGQSACTSSRCRGPGASQKQVAAGGFRDLRLVYRFPDWVVRAALSVFLSSNLNGSPQLNVRMHNRLHWETINTGSETLFRYIVRGEADGVRRLLSAGRASVYDTLGDTEEPPLWTAVGLGQVEVTQLLLQAGADPYQTTAAGECPVELALEHSLTGDAAMVEIAHLLPVARYLDDADYPPLHRAMAGVLHVDLADALRRPEYAADVNTRSAGGMTPLYMAAARGDLGAVRLLLRAGADPDAATTSGYTSLHVACRSGHYDLVRLLLGAGASVEMKDSVGQSPLVVAAGGLLYAADATRILPLLVRHGADLGVRDNFGAEPLSCAAAFGALESVRFLVRHGANVNHRDWEGDIALVEAIMRSRADVARFLLAHGADVRNVNNFGRSILHILACHADVDMMAVFADVGMRGVSTAASDDAGKTPLQLFNERDSTPELRKAFDRLLDSVEAQMLDDGEAGGGSEGEDEDEDEFVDARESLE</sequence>
<feature type="repeat" description="ANK" evidence="3">
    <location>
        <begin position="618"/>
        <end position="650"/>
    </location>
</feature>
<dbReference type="AlphaFoldDB" id="A0AAE0KL51"/>
<keyword evidence="6" id="KW-1185">Reference proteome</keyword>
<feature type="repeat" description="ANK" evidence="3">
    <location>
        <begin position="547"/>
        <end position="579"/>
    </location>
</feature>
<feature type="repeat" description="ANK" evidence="3">
    <location>
        <begin position="514"/>
        <end position="546"/>
    </location>
</feature>
<dbReference type="InterPro" id="IPR036770">
    <property type="entry name" value="Ankyrin_rpt-contain_sf"/>
</dbReference>
<dbReference type="PRINTS" id="PR01415">
    <property type="entry name" value="ANKYRIN"/>
</dbReference>
<evidence type="ECO:0000256" key="4">
    <source>
        <dbReference type="SAM" id="MobiDB-lite"/>
    </source>
</evidence>
<comment type="caution">
    <text evidence="5">The sequence shown here is derived from an EMBL/GenBank/DDBJ whole genome shotgun (WGS) entry which is preliminary data.</text>
</comment>
<reference evidence="5" key="1">
    <citation type="journal article" date="2023" name="Mol. Phylogenet. Evol.">
        <title>Genome-scale phylogeny and comparative genomics of the fungal order Sordariales.</title>
        <authorList>
            <person name="Hensen N."/>
            <person name="Bonometti L."/>
            <person name="Westerberg I."/>
            <person name="Brannstrom I.O."/>
            <person name="Guillou S."/>
            <person name="Cros-Aarteil S."/>
            <person name="Calhoun S."/>
            <person name="Haridas S."/>
            <person name="Kuo A."/>
            <person name="Mondo S."/>
            <person name="Pangilinan J."/>
            <person name="Riley R."/>
            <person name="LaButti K."/>
            <person name="Andreopoulos B."/>
            <person name="Lipzen A."/>
            <person name="Chen C."/>
            <person name="Yan M."/>
            <person name="Daum C."/>
            <person name="Ng V."/>
            <person name="Clum A."/>
            <person name="Steindorff A."/>
            <person name="Ohm R.A."/>
            <person name="Martin F."/>
            <person name="Silar P."/>
            <person name="Natvig D.O."/>
            <person name="Lalanne C."/>
            <person name="Gautier V."/>
            <person name="Ament-Velasquez S.L."/>
            <person name="Kruys A."/>
            <person name="Hutchinson M.I."/>
            <person name="Powell A.J."/>
            <person name="Barry K."/>
            <person name="Miller A.N."/>
            <person name="Grigoriev I.V."/>
            <person name="Debuchy R."/>
            <person name="Gladieux P."/>
            <person name="Hiltunen Thoren M."/>
            <person name="Johannesson H."/>
        </authorList>
    </citation>
    <scope>NUCLEOTIDE SEQUENCE</scope>
    <source>
        <strain evidence="5">CBS 958.72</strain>
    </source>
</reference>
<dbReference type="PROSITE" id="PS50297">
    <property type="entry name" value="ANK_REP_REGION"/>
    <property type="match status" value="4"/>
</dbReference>
<dbReference type="Proteomes" id="UP001287356">
    <property type="component" value="Unassembled WGS sequence"/>
</dbReference>
<protein>
    <submittedName>
        <fullName evidence="5">Ankyrin repeat-containing domain protein</fullName>
    </submittedName>
</protein>
<dbReference type="Pfam" id="PF12796">
    <property type="entry name" value="Ank_2"/>
    <property type="match status" value="2"/>
</dbReference>
<dbReference type="SMART" id="SM00248">
    <property type="entry name" value="ANK"/>
    <property type="match status" value="8"/>
</dbReference>
<dbReference type="EMBL" id="JAULSN010000002">
    <property type="protein sequence ID" value="KAK3378758.1"/>
    <property type="molecule type" value="Genomic_DNA"/>
</dbReference>
<dbReference type="Pfam" id="PF00023">
    <property type="entry name" value="Ank"/>
    <property type="match status" value="1"/>
</dbReference>
<feature type="compositionally biased region" description="Acidic residues" evidence="4">
    <location>
        <begin position="752"/>
        <end position="772"/>
    </location>
</feature>
<dbReference type="SUPFAM" id="SSF48403">
    <property type="entry name" value="Ankyrin repeat"/>
    <property type="match status" value="1"/>
</dbReference>
<dbReference type="InterPro" id="IPR002110">
    <property type="entry name" value="Ankyrin_rpt"/>
</dbReference>
<dbReference type="PROSITE" id="PS50088">
    <property type="entry name" value="ANK_REPEAT"/>
    <property type="match status" value="4"/>
</dbReference>
<dbReference type="PANTHER" id="PTHR24166">
    <property type="entry name" value="ROLLING PEBBLES, ISOFORM B"/>
    <property type="match status" value="1"/>
</dbReference>
<keyword evidence="1" id="KW-0677">Repeat</keyword>
<evidence type="ECO:0000313" key="6">
    <source>
        <dbReference type="Proteomes" id="UP001287356"/>
    </source>
</evidence>
<reference evidence="5" key="2">
    <citation type="submission" date="2023-06" db="EMBL/GenBank/DDBJ databases">
        <authorList>
            <consortium name="Lawrence Berkeley National Laboratory"/>
            <person name="Haridas S."/>
            <person name="Hensen N."/>
            <person name="Bonometti L."/>
            <person name="Westerberg I."/>
            <person name="Brannstrom I.O."/>
            <person name="Guillou S."/>
            <person name="Cros-Aarteil S."/>
            <person name="Calhoun S."/>
            <person name="Kuo A."/>
            <person name="Mondo S."/>
            <person name="Pangilinan J."/>
            <person name="Riley R."/>
            <person name="Labutti K."/>
            <person name="Andreopoulos B."/>
            <person name="Lipzen A."/>
            <person name="Chen C."/>
            <person name="Yanf M."/>
            <person name="Daum C."/>
            <person name="Ng V."/>
            <person name="Clum A."/>
            <person name="Steindorff A."/>
            <person name="Ohm R."/>
            <person name="Martin F."/>
            <person name="Silar P."/>
            <person name="Natvig D."/>
            <person name="Lalanne C."/>
            <person name="Gautier V."/>
            <person name="Ament-Velasquez S.L."/>
            <person name="Kruys A."/>
            <person name="Hutchinson M.I."/>
            <person name="Powell A.J."/>
            <person name="Barry K."/>
            <person name="Miller A.N."/>
            <person name="Grigoriev I.V."/>
            <person name="Debuchy R."/>
            <person name="Gladieux P."/>
            <person name="Thoren M.H."/>
            <person name="Johannesson H."/>
        </authorList>
    </citation>
    <scope>NUCLEOTIDE SEQUENCE</scope>
    <source>
        <strain evidence="5">CBS 958.72</strain>
    </source>
</reference>
<proteinExistence type="predicted"/>
<dbReference type="PANTHER" id="PTHR24166:SF48">
    <property type="entry name" value="PROTEIN VAPYRIN"/>
    <property type="match status" value="1"/>
</dbReference>
<feature type="region of interest" description="Disordered" evidence="4">
    <location>
        <begin position="752"/>
        <end position="780"/>
    </location>
</feature>
<name>A0AAE0KL51_9PEZI</name>